<feature type="binding site" evidence="14">
    <location>
        <position position="311"/>
    </location>
    <ligand>
        <name>FAD</name>
        <dbReference type="ChEBI" id="CHEBI:57692"/>
    </ligand>
</feature>
<evidence type="ECO:0000256" key="14">
    <source>
        <dbReference type="PIRSR" id="PIRSR000350-3"/>
    </source>
</evidence>
<dbReference type="Gene3D" id="3.50.50.60">
    <property type="entry name" value="FAD/NAD(P)-binding domain"/>
    <property type="match status" value="2"/>
</dbReference>
<evidence type="ECO:0000256" key="10">
    <source>
        <dbReference type="ARBA" id="ARBA00023157"/>
    </source>
</evidence>
<dbReference type="NCBIfam" id="TIGR01350">
    <property type="entry name" value="lipoamide_DH"/>
    <property type="match status" value="1"/>
</dbReference>
<feature type="binding site" evidence="14">
    <location>
        <position position="271"/>
    </location>
    <ligand>
        <name>NAD(+)</name>
        <dbReference type="ChEBI" id="CHEBI:57540"/>
    </ligand>
</feature>
<feature type="binding site" evidence="14">
    <location>
        <position position="51"/>
    </location>
    <ligand>
        <name>FAD</name>
        <dbReference type="ChEBI" id="CHEBI:57692"/>
    </ligand>
</feature>
<dbReference type="GO" id="GO:0004148">
    <property type="term" value="F:dihydrolipoyl dehydrogenase (NADH) activity"/>
    <property type="evidence" value="ECO:0007669"/>
    <property type="project" value="UniProtKB-EC"/>
</dbReference>
<dbReference type="PRINTS" id="PR00411">
    <property type="entry name" value="PNDRDTASEI"/>
</dbReference>
<dbReference type="InterPro" id="IPR016156">
    <property type="entry name" value="FAD/NAD-linked_Rdtase_dimer_sf"/>
</dbReference>
<feature type="binding site" evidence="14">
    <location>
        <position position="115"/>
    </location>
    <ligand>
        <name>FAD</name>
        <dbReference type="ChEBI" id="CHEBI:57692"/>
    </ligand>
</feature>
<dbReference type="Proteomes" id="UP000248790">
    <property type="component" value="Unassembled WGS sequence"/>
</dbReference>
<keyword evidence="5" id="KW-0963">Cytoplasm</keyword>
<evidence type="ECO:0000256" key="16">
    <source>
        <dbReference type="RuleBase" id="RU003692"/>
    </source>
</evidence>
<evidence type="ECO:0000256" key="12">
    <source>
        <dbReference type="ARBA" id="ARBA00049187"/>
    </source>
</evidence>
<reference evidence="19 20" key="1">
    <citation type="submission" date="2018-06" db="EMBL/GenBank/DDBJ databases">
        <title>Genomic Encyclopedia of Archaeal and Bacterial Type Strains, Phase II (KMG-II): from individual species to whole genera.</title>
        <authorList>
            <person name="Goeker M."/>
        </authorList>
    </citation>
    <scope>NUCLEOTIDE SEQUENCE [LARGE SCALE GENOMIC DNA]</scope>
    <source>
        <strain evidence="19 20">DSM 21851</strain>
    </source>
</reference>
<dbReference type="FunFam" id="3.30.390.30:FF:000001">
    <property type="entry name" value="Dihydrolipoyl dehydrogenase"/>
    <property type="match status" value="1"/>
</dbReference>
<evidence type="ECO:0000256" key="3">
    <source>
        <dbReference type="ARBA" id="ARBA00012608"/>
    </source>
</evidence>
<evidence type="ECO:0000256" key="13">
    <source>
        <dbReference type="PIRSR" id="PIRSR000350-2"/>
    </source>
</evidence>
<dbReference type="InterPro" id="IPR006258">
    <property type="entry name" value="Lipoamide_DH"/>
</dbReference>
<comment type="caution">
    <text evidence="19">The sequence shown here is derived from an EMBL/GenBank/DDBJ whole genome shotgun (WGS) entry which is preliminary data.</text>
</comment>
<proteinExistence type="inferred from homology"/>
<dbReference type="SUPFAM" id="SSF51905">
    <property type="entry name" value="FAD/NAD(P)-binding domain"/>
    <property type="match status" value="1"/>
</dbReference>
<evidence type="ECO:0000256" key="9">
    <source>
        <dbReference type="ARBA" id="ARBA00023027"/>
    </source>
</evidence>
<dbReference type="InterPro" id="IPR023753">
    <property type="entry name" value="FAD/NAD-binding_dom"/>
</dbReference>
<feature type="active site" description="Proton acceptor" evidence="13">
    <location>
        <position position="445"/>
    </location>
</feature>
<evidence type="ECO:0000256" key="6">
    <source>
        <dbReference type="ARBA" id="ARBA00022630"/>
    </source>
</evidence>
<dbReference type="PANTHER" id="PTHR22912:SF217">
    <property type="entry name" value="DIHYDROLIPOYL DEHYDROGENASE"/>
    <property type="match status" value="1"/>
</dbReference>
<dbReference type="GO" id="GO:0050660">
    <property type="term" value="F:flavin adenine dinucleotide binding"/>
    <property type="evidence" value="ECO:0007669"/>
    <property type="project" value="InterPro"/>
</dbReference>
<dbReference type="InterPro" id="IPR050151">
    <property type="entry name" value="Class-I_Pyr_Nuc-Dis_Oxidored"/>
</dbReference>
<evidence type="ECO:0000259" key="17">
    <source>
        <dbReference type="Pfam" id="PF02852"/>
    </source>
</evidence>
<name>A0A327WXX6_LARAB</name>
<comment type="subcellular location">
    <subcellularLocation>
        <location evidence="1">Cytoplasm</location>
    </subcellularLocation>
</comment>
<evidence type="ECO:0000256" key="4">
    <source>
        <dbReference type="ARBA" id="ARBA00016961"/>
    </source>
</evidence>
<dbReference type="Pfam" id="PF02852">
    <property type="entry name" value="Pyr_redox_dim"/>
    <property type="match status" value="1"/>
</dbReference>
<feature type="domain" description="FAD/NAD(P)-binding" evidence="18">
    <location>
        <begin position="5"/>
        <end position="326"/>
    </location>
</feature>
<dbReference type="GO" id="GO:0006103">
    <property type="term" value="P:2-oxoglutarate metabolic process"/>
    <property type="evidence" value="ECO:0007669"/>
    <property type="project" value="TreeGrafter"/>
</dbReference>
<feature type="binding site" evidence="14">
    <location>
        <position position="204"/>
    </location>
    <ligand>
        <name>NAD(+)</name>
        <dbReference type="ChEBI" id="CHEBI:57540"/>
    </ligand>
</feature>
<dbReference type="PIRSF" id="PIRSF000350">
    <property type="entry name" value="Mercury_reductase_MerA"/>
    <property type="match status" value="1"/>
</dbReference>
<dbReference type="PRINTS" id="PR00368">
    <property type="entry name" value="FADPNR"/>
</dbReference>
<keyword evidence="20" id="KW-1185">Reference proteome</keyword>
<comment type="cofactor">
    <cofactor evidence="14 16">
        <name>FAD</name>
        <dbReference type="ChEBI" id="CHEBI:57692"/>
    </cofactor>
    <text evidence="14 16">Binds 1 FAD per subunit.</text>
</comment>
<keyword evidence="6 16" id="KW-0285">Flavoprotein</keyword>
<dbReference type="AlphaFoldDB" id="A0A327WXX6"/>
<keyword evidence="8 16" id="KW-0560">Oxidoreductase</keyword>
<sequence length="466" mass="49905">MASQYDVIVLGSGPGGYVAAIRASQLGFKTAVVERESLGGICLNWGCIPTKALLKSAQVFEYIKHSENYGITINGEAKPNFEGVIKRSRGVADSMSKGVTFLMRKNKIDVLNGNGKVKPGKKIDVTDKDGKTTEYEAKHIIIATGGRARELPAVPIDGEKVIEYRKAMTLPNQPASMLVIGSGAIGVEFAYVYASMGTKVTIVEFLPRIVPVEDEEISKELAKQYKKLGVDIYTSSEVTKVDTSGKGCKVFVKTPDGEKTFDVDVVLSAAGVVANIENVGLEETGIKTERGKIVTDDFYRTSVEGYYAIGDCTKGQALAHVASAEAIICVEKIAGLDHVEPLNYNNIPGCTYCSPEIASVGYTEAAAKEAGYDILVGKFPLSASGKAKAAGAPEGFVKVIFDKKYGEWLGAHLIGYNVTELIAEVVTARRLETTGHEILKAVHPHPTISESIKDATEAAYGEAIHL</sequence>
<evidence type="ECO:0000256" key="8">
    <source>
        <dbReference type="ARBA" id="ARBA00023002"/>
    </source>
</evidence>
<feature type="domain" description="Pyridine nucleotide-disulphide oxidoreductase dimerisation" evidence="17">
    <location>
        <begin position="347"/>
        <end position="455"/>
    </location>
</feature>
<comment type="similarity">
    <text evidence="2 16">Belongs to the class-I pyridine nucleotide-disulfide oxidoreductase family.</text>
</comment>
<evidence type="ECO:0000313" key="19">
    <source>
        <dbReference type="EMBL" id="RAJ98029.1"/>
    </source>
</evidence>
<keyword evidence="10" id="KW-1015">Disulfide bond</keyword>
<feature type="disulfide bond" description="Redox-active" evidence="15">
    <location>
        <begin position="42"/>
        <end position="47"/>
    </location>
</feature>
<dbReference type="EC" id="1.8.1.4" evidence="3 16"/>
<dbReference type="InterPro" id="IPR012999">
    <property type="entry name" value="Pyr_OxRdtase_I_AS"/>
</dbReference>
<keyword evidence="9 14" id="KW-0520">NAD</keyword>
<dbReference type="OrthoDB" id="9800167at2"/>
<dbReference type="GO" id="GO:0005737">
    <property type="term" value="C:cytoplasm"/>
    <property type="evidence" value="ECO:0007669"/>
    <property type="project" value="UniProtKB-SubCell"/>
</dbReference>
<keyword evidence="11 16" id="KW-0676">Redox-active center</keyword>
<evidence type="ECO:0000256" key="1">
    <source>
        <dbReference type="ARBA" id="ARBA00004496"/>
    </source>
</evidence>
<comment type="catalytic activity">
    <reaction evidence="12 16">
        <text>N(6)-[(R)-dihydrolipoyl]-L-lysyl-[protein] + NAD(+) = N(6)-[(R)-lipoyl]-L-lysyl-[protein] + NADH + H(+)</text>
        <dbReference type="Rhea" id="RHEA:15045"/>
        <dbReference type="Rhea" id="RHEA-COMP:10474"/>
        <dbReference type="Rhea" id="RHEA-COMP:10475"/>
        <dbReference type="ChEBI" id="CHEBI:15378"/>
        <dbReference type="ChEBI" id="CHEBI:57540"/>
        <dbReference type="ChEBI" id="CHEBI:57945"/>
        <dbReference type="ChEBI" id="CHEBI:83099"/>
        <dbReference type="ChEBI" id="CHEBI:83100"/>
        <dbReference type="EC" id="1.8.1.4"/>
    </reaction>
</comment>
<evidence type="ECO:0000256" key="5">
    <source>
        <dbReference type="ARBA" id="ARBA00022490"/>
    </source>
</evidence>
<dbReference type="PANTHER" id="PTHR22912">
    <property type="entry name" value="DISULFIDE OXIDOREDUCTASE"/>
    <property type="match status" value="1"/>
</dbReference>
<evidence type="ECO:0000256" key="2">
    <source>
        <dbReference type="ARBA" id="ARBA00007532"/>
    </source>
</evidence>
<dbReference type="SUPFAM" id="SSF55424">
    <property type="entry name" value="FAD/NAD-linked reductases, dimerisation (C-terminal) domain"/>
    <property type="match status" value="1"/>
</dbReference>
<dbReference type="EMBL" id="QLMC01000003">
    <property type="protein sequence ID" value="RAJ98029.1"/>
    <property type="molecule type" value="Genomic_DNA"/>
</dbReference>
<dbReference type="InterPro" id="IPR036188">
    <property type="entry name" value="FAD/NAD-bd_sf"/>
</dbReference>
<protein>
    <recommendedName>
        <fullName evidence="4 16">Dihydrolipoyl dehydrogenase</fullName>
        <ecNumber evidence="3 16">1.8.1.4</ecNumber>
    </recommendedName>
</protein>
<dbReference type="InterPro" id="IPR001100">
    <property type="entry name" value="Pyr_nuc-diS_OxRdtase"/>
</dbReference>
<dbReference type="PROSITE" id="PS00076">
    <property type="entry name" value="PYRIDINE_REDOX_1"/>
    <property type="match status" value="1"/>
</dbReference>
<comment type="miscellaneous">
    <text evidence="16">The active site is a redox-active disulfide bond.</text>
</comment>
<evidence type="ECO:0000256" key="15">
    <source>
        <dbReference type="PIRSR" id="PIRSR000350-4"/>
    </source>
</evidence>
<dbReference type="InterPro" id="IPR004099">
    <property type="entry name" value="Pyr_nucl-diS_OxRdtase_dimer"/>
</dbReference>
<organism evidence="19 20">
    <name type="scientific">Larkinella arboricola</name>
    <dbReference type="NCBI Taxonomy" id="643671"/>
    <lineage>
        <taxon>Bacteria</taxon>
        <taxon>Pseudomonadati</taxon>
        <taxon>Bacteroidota</taxon>
        <taxon>Cytophagia</taxon>
        <taxon>Cytophagales</taxon>
        <taxon>Spirosomataceae</taxon>
        <taxon>Larkinella</taxon>
    </lineage>
</organism>
<accession>A0A327WXX6</accession>
<keyword evidence="14" id="KW-0547">Nucleotide-binding</keyword>
<dbReference type="RefSeq" id="WP_111628972.1">
    <property type="nucleotide sequence ID" value="NZ_QLMC01000003.1"/>
</dbReference>
<dbReference type="Gene3D" id="3.30.390.30">
    <property type="match status" value="1"/>
</dbReference>
<evidence type="ECO:0000313" key="20">
    <source>
        <dbReference type="Proteomes" id="UP000248790"/>
    </source>
</evidence>
<feature type="binding site" evidence="14">
    <location>
        <begin position="181"/>
        <end position="188"/>
    </location>
    <ligand>
        <name>NAD(+)</name>
        <dbReference type="ChEBI" id="CHEBI:57540"/>
    </ligand>
</feature>
<dbReference type="Pfam" id="PF07992">
    <property type="entry name" value="Pyr_redox_2"/>
    <property type="match status" value="1"/>
</dbReference>
<evidence type="ECO:0000256" key="11">
    <source>
        <dbReference type="ARBA" id="ARBA00023284"/>
    </source>
</evidence>
<evidence type="ECO:0000256" key="7">
    <source>
        <dbReference type="ARBA" id="ARBA00022827"/>
    </source>
</evidence>
<evidence type="ECO:0000259" key="18">
    <source>
        <dbReference type="Pfam" id="PF07992"/>
    </source>
</evidence>
<gene>
    <name evidence="19" type="ORF">LX87_02936</name>
</gene>
<keyword evidence="7 14" id="KW-0274">FAD</keyword>